<evidence type="ECO:0000256" key="4">
    <source>
        <dbReference type="ARBA" id="ARBA00023015"/>
    </source>
</evidence>
<accession>A0A9P8VZB0</accession>
<keyword evidence="5" id="KW-0238">DNA-binding</keyword>
<evidence type="ECO:0000256" key="7">
    <source>
        <dbReference type="ARBA" id="ARBA00023242"/>
    </source>
</evidence>
<dbReference type="SUPFAM" id="SSF57701">
    <property type="entry name" value="Zn2/Cys6 DNA-binding domain"/>
    <property type="match status" value="1"/>
</dbReference>
<dbReference type="CDD" id="cd12148">
    <property type="entry name" value="fungal_TF_MHR"/>
    <property type="match status" value="1"/>
</dbReference>
<feature type="region of interest" description="Disordered" evidence="8">
    <location>
        <begin position="118"/>
        <end position="137"/>
    </location>
</feature>
<dbReference type="PANTHER" id="PTHR31668:SF18">
    <property type="entry name" value="MALTOSE FERMENTATION REGULATORY PROTEIN MAL13-RELATED"/>
    <property type="match status" value="1"/>
</dbReference>
<feature type="region of interest" description="Disordered" evidence="8">
    <location>
        <begin position="53"/>
        <end position="95"/>
    </location>
</feature>
<dbReference type="InterPro" id="IPR050797">
    <property type="entry name" value="Carb_Metab_Trans_Reg"/>
</dbReference>
<dbReference type="OrthoDB" id="4132249at2759"/>
<feature type="compositionally biased region" description="Low complexity" evidence="8">
    <location>
        <begin position="71"/>
        <end position="84"/>
    </location>
</feature>
<dbReference type="InterPro" id="IPR036864">
    <property type="entry name" value="Zn2-C6_fun-type_DNA-bd_sf"/>
</dbReference>
<feature type="region of interest" description="Disordered" evidence="8">
    <location>
        <begin position="153"/>
        <end position="174"/>
    </location>
</feature>
<evidence type="ECO:0000259" key="9">
    <source>
        <dbReference type="PROSITE" id="PS50048"/>
    </source>
</evidence>
<dbReference type="GO" id="GO:0008270">
    <property type="term" value="F:zinc ion binding"/>
    <property type="evidence" value="ECO:0007669"/>
    <property type="project" value="InterPro"/>
</dbReference>
<dbReference type="GO" id="GO:0000981">
    <property type="term" value="F:DNA-binding transcription factor activity, RNA polymerase II-specific"/>
    <property type="evidence" value="ECO:0007669"/>
    <property type="project" value="InterPro"/>
</dbReference>
<evidence type="ECO:0000256" key="8">
    <source>
        <dbReference type="SAM" id="MobiDB-lite"/>
    </source>
</evidence>
<dbReference type="EMBL" id="JAGPYM010000019">
    <property type="protein sequence ID" value="KAH6884952.1"/>
    <property type="molecule type" value="Genomic_DNA"/>
</dbReference>
<dbReference type="PANTHER" id="PTHR31668">
    <property type="entry name" value="GLUCOSE TRANSPORT TRANSCRIPTION REGULATOR RGT1-RELATED-RELATED"/>
    <property type="match status" value="1"/>
</dbReference>
<keyword evidence="11" id="KW-1185">Reference proteome</keyword>
<evidence type="ECO:0000256" key="6">
    <source>
        <dbReference type="ARBA" id="ARBA00023163"/>
    </source>
</evidence>
<keyword evidence="3" id="KW-0862">Zinc</keyword>
<dbReference type="AlphaFoldDB" id="A0A9P8VZB0"/>
<keyword evidence="6" id="KW-0804">Transcription</keyword>
<gene>
    <name evidence="10" type="ORF">B0T10DRAFT_493017</name>
</gene>
<keyword evidence="4" id="KW-0805">Transcription regulation</keyword>
<comment type="subcellular location">
    <subcellularLocation>
        <location evidence="1">Nucleus</location>
    </subcellularLocation>
</comment>
<dbReference type="Proteomes" id="UP000777438">
    <property type="component" value="Unassembled WGS sequence"/>
</dbReference>
<sequence length="635" mass="71064">MISFKLYHPKPGGRLHTAPSAVCDQCRRKKARCNRQQPCETCGKNEKVCSYTAAPKARGRKPRIRPRRETPSSPDPSTTSDSPSGNNAPTQTTHPVSFVSPQEFASAPGSSCMPVMDPDLLQGCNTSQSPRETDASFDAGSTVDMQQHESVDTYLTEDASHSKPPQPTKRTRGHQDLYQSSSFVIHRLVFVPYVRIFLRRLYPVFPVVDREALLALLEPEEHEERPIPVGMYGFLAALSAAVIVQLNVADLGALETESSMFGGEAADSRWDVNSQLPFSAQFFVAQCMQARQQQDFVEEPDEWTILTSFFLFAYYGNMDQSRSAWYYLREAIGFVQALRLDEEDSYFGVDTETEQRRRRLFWLLLVTERAYAIQHRRRAVLRPTIDLPRVFDSQDPKLAYGFVTLAKLFAAVDEAFIAAWTDHPALVGAGMSKQSSQSIAKLLRQDDVAGVLSVSEIDETQRLDILITQQWLRILACQLQKEIPPQSTSSRDGHVPCLQDGLRGNTHRILDTSRSLLAIISSATPTTLESHGIGMEQKISDVANCLCDLLAELDTNEFYNPLFSAPECLHNFMVFLAGFRHHESQYLPPLAQKASSVLAVRLQPTAFPAAAEEGGGMSESVEWRRSEYMNEDVIL</sequence>
<evidence type="ECO:0000256" key="3">
    <source>
        <dbReference type="ARBA" id="ARBA00022833"/>
    </source>
</evidence>
<evidence type="ECO:0000256" key="2">
    <source>
        <dbReference type="ARBA" id="ARBA00022723"/>
    </source>
</evidence>
<feature type="domain" description="Zn(2)-C6 fungal-type" evidence="9">
    <location>
        <begin position="22"/>
        <end position="51"/>
    </location>
</feature>
<keyword evidence="2" id="KW-0479">Metal-binding</keyword>
<dbReference type="GO" id="GO:0005634">
    <property type="term" value="C:nucleus"/>
    <property type="evidence" value="ECO:0007669"/>
    <property type="project" value="UniProtKB-SubCell"/>
</dbReference>
<feature type="compositionally biased region" description="Basic residues" evidence="8">
    <location>
        <begin position="57"/>
        <end position="66"/>
    </location>
</feature>
<evidence type="ECO:0000256" key="5">
    <source>
        <dbReference type="ARBA" id="ARBA00023125"/>
    </source>
</evidence>
<dbReference type="Pfam" id="PF04082">
    <property type="entry name" value="Fungal_trans"/>
    <property type="match status" value="1"/>
</dbReference>
<evidence type="ECO:0000313" key="11">
    <source>
        <dbReference type="Proteomes" id="UP000777438"/>
    </source>
</evidence>
<dbReference type="PROSITE" id="PS00463">
    <property type="entry name" value="ZN2_CY6_FUNGAL_1"/>
    <property type="match status" value="1"/>
</dbReference>
<proteinExistence type="predicted"/>
<comment type="caution">
    <text evidence="10">The sequence shown here is derived from an EMBL/GenBank/DDBJ whole genome shotgun (WGS) entry which is preliminary data.</text>
</comment>
<dbReference type="CDD" id="cd00067">
    <property type="entry name" value="GAL4"/>
    <property type="match status" value="1"/>
</dbReference>
<organism evidence="10 11">
    <name type="scientific">Thelonectria olida</name>
    <dbReference type="NCBI Taxonomy" id="1576542"/>
    <lineage>
        <taxon>Eukaryota</taxon>
        <taxon>Fungi</taxon>
        <taxon>Dikarya</taxon>
        <taxon>Ascomycota</taxon>
        <taxon>Pezizomycotina</taxon>
        <taxon>Sordariomycetes</taxon>
        <taxon>Hypocreomycetidae</taxon>
        <taxon>Hypocreales</taxon>
        <taxon>Nectriaceae</taxon>
        <taxon>Thelonectria</taxon>
    </lineage>
</organism>
<name>A0A9P8VZB0_9HYPO</name>
<dbReference type="SMART" id="SM00066">
    <property type="entry name" value="GAL4"/>
    <property type="match status" value="1"/>
</dbReference>
<reference evidence="10 11" key="1">
    <citation type="journal article" date="2021" name="Nat. Commun.">
        <title>Genetic determinants of endophytism in the Arabidopsis root mycobiome.</title>
        <authorList>
            <person name="Mesny F."/>
            <person name="Miyauchi S."/>
            <person name="Thiergart T."/>
            <person name="Pickel B."/>
            <person name="Atanasova L."/>
            <person name="Karlsson M."/>
            <person name="Huettel B."/>
            <person name="Barry K.W."/>
            <person name="Haridas S."/>
            <person name="Chen C."/>
            <person name="Bauer D."/>
            <person name="Andreopoulos W."/>
            <person name="Pangilinan J."/>
            <person name="LaButti K."/>
            <person name="Riley R."/>
            <person name="Lipzen A."/>
            <person name="Clum A."/>
            <person name="Drula E."/>
            <person name="Henrissat B."/>
            <person name="Kohler A."/>
            <person name="Grigoriev I.V."/>
            <person name="Martin F.M."/>
            <person name="Hacquard S."/>
        </authorList>
    </citation>
    <scope>NUCLEOTIDE SEQUENCE [LARGE SCALE GENOMIC DNA]</scope>
    <source>
        <strain evidence="10 11">MPI-CAGE-CH-0241</strain>
    </source>
</reference>
<dbReference type="GO" id="GO:0006351">
    <property type="term" value="P:DNA-templated transcription"/>
    <property type="evidence" value="ECO:0007669"/>
    <property type="project" value="InterPro"/>
</dbReference>
<dbReference type="InterPro" id="IPR001138">
    <property type="entry name" value="Zn2Cys6_DnaBD"/>
</dbReference>
<dbReference type="Gene3D" id="4.10.240.10">
    <property type="entry name" value="Zn(2)-C6 fungal-type DNA-binding domain"/>
    <property type="match status" value="1"/>
</dbReference>
<protein>
    <submittedName>
        <fullName evidence="10">Fungal-specific transcription factor domain-containing protein</fullName>
    </submittedName>
</protein>
<evidence type="ECO:0000256" key="1">
    <source>
        <dbReference type="ARBA" id="ARBA00004123"/>
    </source>
</evidence>
<keyword evidence="7" id="KW-0539">Nucleus</keyword>
<evidence type="ECO:0000313" key="10">
    <source>
        <dbReference type="EMBL" id="KAH6884952.1"/>
    </source>
</evidence>
<dbReference type="PROSITE" id="PS50048">
    <property type="entry name" value="ZN2_CY6_FUNGAL_2"/>
    <property type="match status" value="1"/>
</dbReference>
<dbReference type="GO" id="GO:0003677">
    <property type="term" value="F:DNA binding"/>
    <property type="evidence" value="ECO:0007669"/>
    <property type="project" value="UniProtKB-KW"/>
</dbReference>
<dbReference type="InterPro" id="IPR007219">
    <property type="entry name" value="XnlR_reg_dom"/>
</dbReference>
<dbReference type="Pfam" id="PF00172">
    <property type="entry name" value="Zn_clus"/>
    <property type="match status" value="1"/>
</dbReference>
<feature type="compositionally biased region" description="Polar residues" evidence="8">
    <location>
        <begin position="85"/>
        <end position="95"/>
    </location>
</feature>